<evidence type="ECO:0000313" key="14">
    <source>
        <dbReference type="EMBL" id="SFQ18653.1"/>
    </source>
</evidence>
<evidence type="ECO:0000256" key="8">
    <source>
        <dbReference type="ARBA" id="ARBA00023002"/>
    </source>
</evidence>
<keyword evidence="15" id="KW-1185">Reference proteome</keyword>
<keyword evidence="3" id="KW-1003">Cell membrane</keyword>
<feature type="transmembrane region" description="Helical" evidence="12">
    <location>
        <begin position="304"/>
        <end position="322"/>
    </location>
</feature>
<reference evidence="15" key="1">
    <citation type="submission" date="2016-10" db="EMBL/GenBank/DDBJ databases">
        <authorList>
            <person name="Varghese N."/>
            <person name="Submissions S."/>
        </authorList>
    </citation>
    <scope>NUCLEOTIDE SEQUENCE [LARGE SCALE GENOMIC DNA]</scope>
    <source>
        <strain evidence="15">JCM 10271</strain>
    </source>
</reference>
<dbReference type="Proteomes" id="UP000243106">
    <property type="component" value="Unassembled WGS sequence"/>
</dbReference>
<gene>
    <name evidence="14" type="ORF">SAMN05421853_102326</name>
</gene>
<dbReference type="InterPro" id="IPR033885">
    <property type="entry name" value="AlkB/XylM"/>
</dbReference>
<keyword evidence="11 12" id="KW-0472">Membrane</keyword>
<dbReference type="InterPro" id="IPR005804">
    <property type="entry name" value="FA_desaturase_dom"/>
</dbReference>
<keyword evidence="4" id="KW-0997">Cell inner membrane</keyword>
<evidence type="ECO:0000256" key="10">
    <source>
        <dbReference type="ARBA" id="ARBA00023033"/>
    </source>
</evidence>
<evidence type="ECO:0000313" key="15">
    <source>
        <dbReference type="Proteomes" id="UP000243106"/>
    </source>
</evidence>
<keyword evidence="6" id="KW-0479">Metal-binding</keyword>
<evidence type="ECO:0000256" key="7">
    <source>
        <dbReference type="ARBA" id="ARBA00022989"/>
    </source>
</evidence>
<proteinExistence type="inferred from homology"/>
<evidence type="ECO:0000259" key="13">
    <source>
        <dbReference type="Pfam" id="PF00487"/>
    </source>
</evidence>
<evidence type="ECO:0000256" key="2">
    <source>
        <dbReference type="ARBA" id="ARBA00010823"/>
    </source>
</evidence>
<protein>
    <submittedName>
        <fullName evidence="14">Alkane 1-monooxygenase</fullName>
    </submittedName>
</protein>
<dbReference type="GO" id="GO:0004497">
    <property type="term" value="F:monooxygenase activity"/>
    <property type="evidence" value="ECO:0007669"/>
    <property type="project" value="UniProtKB-KW"/>
</dbReference>
<keyword evidence="5 12" id="KW-0812">Transmembrane</keyword>
<name>A0A1I5WFP5_9RHOB</name>
<keyword evidence="7 12" id="KW-1133">Transmembrane helix</keyword>
<organism evidence="14 15">
    <name type="scientific">Roseivivax halotolerans</name>
    <dbReference type="NCBI Taxonomy" id="93684"/>
    <lineage>
        <taxon>Bacteria</taxon>
        <taxon>Pseudomonadati</taxon>
        <taxon>Pseudomonadota</taxon>
        <taxon>Alphaproteobacteria</taxon>
        <taxon>Rhodobacterales</taxon>
        <taxon>Roseobacteraceae</taxon>
        <taxon>Roseivivax</taxon>
    </lineage>
</organism>
<dbReference type="PANTHER" id="PTHR38674:SF1">
    <property type="entry name" value="ALKANE 1-MONOOXYGENASE 1"/>
    <property type="match status" value="1"/>
</dbReference>
<dbReference type="Pfam" id="PF00487">
    <property type="entry name" value="FA_desaturase"/>
    <property type="match status" value="1"/>
</dbReference>
<comment type="subcellular location">
    <subcellularLocation>
        <location evidence="1">Cell inner membrane</location>
        <topology evidence="1">Multi-pass membrane protein</topology>
    </subcellularLocation>
</comment>
<dbReference type="GO" id="GO:0005886">
    <property type="term" value="C:plasma membrane"/>
    <property type="evidence" value="ECO:0007669"/>
    <property type="project" value="UniProtKB-SubCell"/>
</dbReference>
<evidence type="ECO:0000256" key="9">
    <source>
        <dbReference type="ARBA" id="ARBA00023004"/>
    </source>
</evidence>
<feature type="transmembrane region" description="Helical" evidence="12">
    <location>
        <begin position="61"/>
        <end position="83"/>
    </location>
</feature>
<dbReference type="PANTHER" id="PTHR38674">
    <property type="entry name" value="ALKANE 1-MONOOXYGENASE 1"/>
    <property type="match status" value="1"/>
</dbReference>
<dbReference type="GO" id="GO:0006629">
    <property type="term" value="P:lipid metabolic process"/>
    <property type="evidence" value="ECO:0007669"/>
    <property type="project" value="InterPro"/>
</dbReference>
<evidence type="ECO:0000256" key="4">
    <source>
        <dbReference type="ARBA" id="ARBA00022519"/>
    </source>
</evidence>
<dbReference type="AlphaFoldDB" id="A0A1I5WFP5"/>
<keyword evidence="9" id="KW-0408">Iron</keyword>
<evidence type="ECO:0000256" key="11">
    <source>
        <dbReference type="ARBA" id="ARBA00023136"/>
    </source>
</evidence>
<keyword evidence="8" id="KW-0560">Oxidoreductase</keyword>
<feature type="transmembrane region" description="Helical" evidence="12">
    <location>
        <begin position="197"/>
        <end position="214"/>
    </location>
</feature>
<evidence type="ECO:0000256" key="6">
    <source>
        <dbReference type="ARBA" id="ARBA00022723"/>
    </source>
</evidence>
<keyword evidence="10 14" id="KW-0503">Monooxygenase</keyword>
<evidence type="ECO:0000256" key="5">
    <source>
        <dbReference type="ARBA" id="ARBA00022692"/>
    </source>
</evidence>
<evidence type="ECO:0000256" key="12">
    <source>
        <dbReference type="SAM" id="Phobius"/>
    </source>
</evidence>
<dbReference type="STRING" id="93684.SAMN05421853_102326"/>
<feature type="domain" description="Fatty acid desaturase" evidence="13">
    <location>
        <begin position="90"/>
        <end position="306"/>
    </location>
</feature>
<dbReference type="EMBL" id="FOXV01000002">
    <property type="protein sequence ID" value="SFQ18653.1"/>
    <property type="molecule type" value="Genomic_DNA"/>
</dbReference>
<evidence type="ECO:0000256" key="3">
    <source>
        <dbReference type="ARBA" id="ARBA00022475"/>
    </source>
</evidence>
<dbReference type="GO" id="GO:0046872">
    <property type="term" value="F:metal ion binding"/>
    <property type="evidence" value="ECO:0007669"/>
    <property type="project" value="UniProtKB-KW"/>
</dbReference>
<dbReference type="CDD" id="cd03512">
    <property type="entry name" value="Alkane-hydroxylase"/>
    <property type="match status" value="1"/>
</dbReference>
<accession>A0A1I5WFP5</accession>
<dbReference type="RefSeq" id="WP_093009587.1">
    <property type="nucleotide sequence ID" value="NZ_FOXV01000002.1"/>
</dbReference>
<sequence length="347" mass="37296">MTRFTIITLTLVALLAAGLVLGGGYAGAALFYITVFTFFMDKIAGLAAPDAPKGAEFPAGLGLSVVLGLVHFPLLFGGALTIGSGRLEAWEGIALFFGLALFLGQVSNSNAHELIHRGARAPRALGVAVYTSLLFGHHASAHRLVHHVHAATDRDPNTARLGEGFWRYAARAWAGSFRQGFRAEQALSARKRRLHPYAIYGGGALAALVGVGLLGGPSALLAYVGLCIYAQLQLLLSDYVQHYGLMRAPREGGRLEPMGARHSWNARQGFSSGLMLNAPRHSDHHANPGRAYPGLRLDREAMPILPHSLPVMAVLALVPPLWRRVMDRRARAWTRAASFAPEPVLAE</sequence>
<comment type="similarity">
    <text evidence="2">Belongs to the fatty acid desaturase type 1 family. AlkB subfamily.</text>
</comment>
<evidence type="ECO:0000256" key="1">
    <source>
        <dbReference type="ARBA" id="ARBA00004429"/>
    </source>
</evidence>